<feature type="domain" description="Pus10-like C-terminal" evidence="5">
    <location>
        <begin position="517"/>
        <end position="712"/>
    </location>
</feature>
<dbReference type="InterPro" id="IPR048741">
    <property type="entry name" value="Pus10-like_C"/>
</dbReference>
<dbReference type="OrthoDB" id="271937at2759"/>
<accession>A0A836LGK2</accession>
<organism evidence="6 7">
    <name type="scientific">Porcisia hertigi</name>
    <dbReference type="NCBI Taxonomy" id="2761500"/>
    <lineage>
        <taxon>Eukaryota</taxon>
        <taxon>Discoba</taxon>
        <taxon>Euglenozoa</taxon>
        <taxon>Kinetoplastea</taxon>
        <taxon>Metakinetoplastina</taxon>
        <taxon>Trypanosomatida</taxon>
        <taxon>Trypanosomatidae</taxon>
        <taxon>Leishmaniinae</taxon>
        <taxon>Porcisia</taxon>
    </lineage>
</organism>
<dbReference type="KEGG" id="phet:94293029"/>
<dbReference type="Gene3D" id="3.30.70.2510">
    <property type="match status" value="1"/>
</dbReference>
<dbReference type="SUPFAM" id="SSF55120">
    <property type="entry name" value="Pseudouridine synthase"/>
    <property type="match status" value="1"/>
</dbReference>
<keyword evidence="4" id="KW-0413">Isomerase</keyword>
<dbReference type="GO" id="GO:0160148">
    <property type="term" value="F:tRNA pseudouridine(55) synthase activity"/>
    <property type="evidence" value="ECO:0007669"/>
    <property type="project" value="UniProtKB-EC"/>
</dbReference>
<dbReference type="AlphaFoldDB" id="A0A836LGK2"/>
<dbReference type="GO" id="GO:0003723">
    <property type="term" value="F:RNA binding"/>
    <property type="evidence" value="ECO:0007669"/>
    <property type="project" value="InterPro"/>
</dbReference>
<dbReference type="Proteomes" id="UP000674318">
    <property type="component" value="Unassembled WGS sequence"/>
</dbReference>
<proteinExistence type="inferred from homology"/>
<dbReference type="InterPro" id="IPR020103">
    <property type="entry name" value="PsdUridine_synth_cat_dom_sf"/>
</dbReference>
<dbReference type="GeneID" id="94293029"/>
<protein>
    <recommendedName>
        <fullName evidence="2">tRNA pseudouridine(55) synthase</fullName>
        <ecNumber evidence="2">5.4.99.25</ecNumber>
    </recommendedName>
</protein>
<dbReference type="EMBL" id="JAFJZO010000011">
    <property type="protein sequence ID" value="KAG5510112.1"/>
    <property type="molecule type" value="Genomic_DNA"/>
</dbReference>
<keyword evidence="3" id="KW-0819">tRNA processing</keyword>
<evidence type="ECO:0000259" key="5">
    <source>
        <dbReference type="Pfam" id="PF21238"/>
    </source>
</evidence>
<reference evidence="6 7" key="1">
    <citation type="submission" date="2021-02" db="EMBL/GenBank/DDBJ databases">
        <title>Porcisia hertigi Genome sequencing and assembly.</title>
        <authorList>
            <person name="Almutairi H."/>
            <person name="Gatherer D."/>
        </authorList>
    </citation>
    <scope>NUCLEOTIDE SEQUENCE [LARGE SCALE GENOMIC DNA]</scope>
    <source>
        <strain evidence="6 7">C119</strain>
    </source>
</reference>
<gene>
    <name evidence="6" type="ORF">JKF63_07008</name>
</gene>
<evidence type="ECO:0000313" key="7">
    <source>
        <dbReference type="Proteomes" id="UP000674318"/>
    </source>
</evidence>
<name>A0A836LGK2_9TRYP</name>
<comment type="caution">
    <text evidence="6">The sequence shown here is derived from an EMBL/GenBank/DDBJ whole genome shotgun (WGS) entry which is preliminary data.</text>
</comment>
<dbReference type="InterPro" id="IPR039894">
    <property type="entry name" value="Pus10-like"/>
</dbReference>
<dbReference type="EC" id="5.4.99.25" evidence="2"/>
<dbReference type="FunFam" id="3.30.70.3190:FF:000001">
    <property type="entry name" value="tRNA pseudouridine synthase Pus10"/>
    <property type="match status" value="1"/>
</dbReference>
<evidence type="ECO:0000256" key="4">
    <source>
        <dbReference type="ARBA" id="ARBA00023235"/>
    </source>
</evidence>
<dbReference type="PANTHER" id="PTHR21568">
    <property type="entry name" value="TRNA PSEUDOURIDINE SYNTHASE PUS10"/>
    <property type="match status" value="1"/>
</dbReference>
<evidence type="ECO:0000256" key="3">
    <source>
        <dbReference type="ARBA" id="ARBA00022694"/>
    </source>
</evidence>
<dbReference type="Pfam" id="PF21238">
    <property type="entry name" value="Pus10_C"/>
    <property type="match status" value="1"/>
</dbReference>
<dbReference type="RefSeq" id="XP_067758961.1">
    <property type="nucleotide sequence ID" value="XM_067902952.1"/>
</dbReference>
<evidence type="ECO:0000256" key="1">
    <source>
        <dbReference type="ARBA" id="ARBA00009652"/>
    </source>
</evidence>
<keyword evidence="7" id="KW-1185">Reference proteome</keyword>
<evidence type="ECO:0000256" key="2">
    <source>
        <dbReference type="ARBA" id="ARBA00012787"/>
    </source>
</evidence>
<dbReference type="PANTHER" id="PTHR21568:SF0">
    <property type="entry name" value="TRNA PSEUDOURIDINE SYNTHASE PUS10"/>
    <property type="match status" value="1"/>
</dbReference>
<comment type="similarity">
    <text evidence="1">Belongs to the pseudouridine synthase Pus10 family.</text>
</comment>
<evidence type="ECO:0000313" key="6">
    <source>
        <dbReference type="EMBL" id="KAG5510112.1"/>
    </source>
</evidence>
<dbReference type="GO" id="GO:0031119">
    <property type="term" value="P:tRNA pseudouridine synthesis"/>
    <property type="evidence" value="ECO:0007669"/>
    <property type="project" value="TreeGrafter"/>
</dbReference>
<dbReference type="Gene3D" id="3.30.70.3190">
    <property type="match status" value="1"/>
</dbReference>
<sequence>MSSSAVTAAPGSATRPKDVLCYQCALRMSILFDYPPPRTMGQLQSSRVSDPVSSSCDDTLPTLDDDHHPLFTLVHETPQSACRYFRGALKGTHTKADDVQVSRPVGLCQAEGTTTAGSTAHGMLAGDAAPKYAVSWLCVACMGLYQFIDLIHAPLAAAAVRTSPFYDSEAITINVNVNRSFTFTWLAVATRYFDLKGTGTERPLPSSIVKQELSNFKDFYMSDLRARILPYLLHSHDDVTASGVSPAAISRTTQLPGLAVYVDAVGVRLSGSARGEVGKEVTEGEPVVKHARTEAAAAISGPASTLPTPSAPYRSTTRPALMALQAFRYSSTSESLIGDVFCRHHATEGLITEGHMPVEYCGNRSTEVLPYSVIYDFAVPYLITAGWMRESRTSVGDGPQTDWRRATREAATVSCQPQHANIYLMGSYRKMMRNMSQSPWFLNGQRIGSFSLQEVIANPLLPFFFPDMPPVPPGALESVERNTSTEEVLTSAAALSVERGAHATRWQSVAPSVASSSLVFGYSRYKFHSAGREDVDVRMLGEGRPFVLELVSPIRERFTEDDLRSLEAAIHASYEGSVEVRQMRCTDGDITVRLARHSESKVKRYRCVIWSSRAIDDVATDPKVRAIHSLKDLKIHQKTPLRVLHRRSLHPRPRLIHSMRLTPLNTHWFLLDLETQAGTYVKEFVHGDMGRTTPHLGMLLNARTDIIQLDVVGMAMHDLDQE</sequence>